<dbReference type="KEGG" id="pgri:PgNI_05394"/>
<accession>A0A6P8B6M0</accession>
<proteinExistence type="predicted"/>
<dbReference type="Proteomes" id="UP000515153">
    <property type="component" value="Chromosome I"/>
</dbReference>
<sequence length="87" mass="9268">MAQANADNDLIIIKSPHKAAWTTNAKADADDLNSDDGWRTTAYDKSVGSSGPASRSFIFLAILEYKADAAGGDAPSTHPQSFVKRNN</sequence>
<evidence type="ECO:0000313" key="2">
    <source>
        <dbReference type="RefSeq" id="XP_030982856.1"/>
    </source>
</evidence>
<keyword evidence="1" id="KW-1185">Reference proteome</keyword>
<dbReference type="RefSeq" id="XP_030982856.1">
    <property type="nucleotide sequence ID" value="XM_031125426.1"/>
</dbReference>
<organism evidence="1 2">
    <name type="scientific">Pyricularia grisea</name>
    <name type="common">Crabgrass-specific blast fungus</name>
    <name type="synonym">Magnaporthe grisea</name>
    <dbReference type="NCBI Taxonomy" id="148305"/>
    <lineage>
        <taxon>Eukaryota</taxon>
        <taxon>Fungi</taxon>
        <taxon>Dikarya</taxon>
        <taxon>Ascomycota</taxon>
        <taxon>Pezizomycotina</taxon>
        <taxon>Sordariomycetes</taxon>
        <taxon>Sordariomycetidae</taxon>
        <taxon>Magnaporthales</taxon>
        <taxon>Pyriculariaceae</taxon>
        <taxon>Pyricularia</taxon>
    </lineage>
</organism>
<reference evidence="1 2" key="1">
    <citation type="journal article" date="2019" name="Mol. Biol. Evol.">
        <title>Blast fungal genomes show frequent chromosomal changes, gene gains and losses, and effector gene turnover.</title>
        <authorList>
            <person name="Gomez Luciano L.B."/>
            <person name="Jason Tsai I."/>
            <person name="Chuma I."/>
            <person name="Tosa Y."/>
            <person name="Chen Y.H."/>
            <person name="Li J.Y."/>
            <person name="Li M.Y."/>
            <person name="Jade Lu M.Y."/>
            <person name="Nakayashiki H."/>
            <person name="Li W.H."/>
        </authorList>
    </citation>
    <scope>NUCLEOTIDE SEQUENCE [LARGE SCALE GENOMIC DNA]</scope>
    <source>
        <strain evidence="1 2">NI907</strain>
    </source>
</reference>
<evidence type="ECO:0000313" key="1">
    <source>
        <dbReference type="Proteomes" id="UP000515153"/>
    </source>
</evidence>
<reference evidence="2" key="2">
    <citation type="submission" date="2019-10" db="EMBL/GenBank/DDBJ databases">
        <authorList>
            <consortium name="NCBI Genome Project"/>
        </authorList>
    </citation>
    <scope>NUCLEOTIDE SEQUENCE</scope>
    <source>
        <strain evidence="2">NI907</strain>
    </source>
</reference>
<dbReference type="GeneID" id="41960335"/>
<name>A0A6P8B6M0_PYRGI</name>
<protein>
    <submittedName>
        <fullName evidence="2">Uncharacterized protein</fullName>
    </submittedName>
</protein>
<dbReference type="AlphaFoldDB" id="A0A6P8B6M0"/>
<reference evidence="2" key="3">
    <citation type="submission" date="2025-08" db="UniProtKB">
        <authorList>
            <consortium name="RefSeq"/>
        </authorList>
    </citation>
    <scope>IDENTIFICATION</scope>
    <source>
        <strain evidence="2">NI907</strain>
    </source>
</reference>
<gene>
    <name evidence="2" type="ORF">PgNI_05394</name>
</gene>